<evidence type="ECO:0000313" key="2">
    <source>
        <dbReference type="Proteomes" id="UP000216188"/>
    </source>
</evidence>
<proteinExistence type="predicted"/>
<dbReference type="Proteomes" id="UP000216188">
    <property type="component" value="Unassembled WGS sequence"/>
</dbReference>
<dbReference type="EMBL" id="NNRM01000044">
    <property type="protein sequence ID" value="OYR22570.1"/>
    <property type="molecule type" value="Genomic_DNA"/>
</dbReference>
<gene>
    <name evidence="1" type="ORF">CEV34_4402</name>
</gene>
<keyword evidence="2" id="KW-1185">Reference proteome</keyword>
<protein>
    <submittedName>
        <fullName evidence="1">Uncharacterized protein</fullName>
    </submittedName>
</protein>
<sequence length="46" mass="5487">MKLRECVAGDWSWLQEWFKNKLRDRKLAPVSAEWLEALLAERTGVR</sequence>
<name>A0A256G6J3_9HYPH</name>
<evidence type="ECO:0000313" key="1">
    <source>
        <dbReference type="EMBL" id="OYR22570.1"/>
    </source>
</evidence>
<reference evidence="1 2" key="1">
    <citation type="submission" date="2017-07" db="EMBL/GenBank/DDBJ databases">
        <title>Phylogenetic study on the rhizospheric bacterium Ochrobactrum sp. A44.</title>
        <authorList>
            <person name="Krzyzanowska D.M."/>
            <person name="Ossowicki A."/>
            <person name="Rajewska M."/>
            <person name="Maciag T."/>
            <person name="Kaczynski Z."/>
            <person name="Czerwicka M."/>
            <person name="Jafra S."/>
        </authorList>
    </citation>
    <scope>NUCLEOTIDE SEQUENCE [LARGE SCALE GENOMIC DNA]</scope>
    <source>
        <strain evidence="1 2">CCUG 30717</strain>
    </source>
</reference>
<dbReference type="AlphaFoldDB" id="A0A256G6J3"/>
<comment type="caution">
    <text evidence="1">The sequence shown here is derived from an EMBL/GenBank/DDBJ whole genome shotgun (WGS) entry which is preliminary data.</text>
</comment>
<accession>A0A256G6J3</accession>
<organism evidence="1 2">
    <name type="scientific">Brucella pseudogrignonensis</name>
    <dbReference type="NCBI Taxonomy" id="419475"/>
    <lineage>
        <taxon>Bacteria</taxon>
        <taxon>Pseudomonadati</taxon>
        <taxon>Pseudomonadota</taxon>
        <taxon>Alphaproteobacteria</taxon>
        <taxon>Hyphomicrobiales</taxon>
        <taxon>Brucellaceae</taxon>
        <taxon>Brucella/Ochrobactrum group</taxon>
        <taxon>Brucella</taxon>
    </lineage>
</organism>